<dbReference type="InterPro" id="IPR006860">
    <property type="entry name" value="FecR"/>
</dbReference>
<comment type="caution">
    <text evidence="4">The sequence shown here is derived from an EMBL/GenBank/DDBJ whole genome shotgun (WGS) entry which is preliminary data.</text>
</comment>
<name>A0A4S8H961_9BACT</name>
<reference evidence="4 5" key="1">
    <citation type="submission" date="2019-04" db="EMBL/GenBank/DDBJ databases">
        <title>Niastella caeni sp. nov., isolated from activated sludge.</title>
        <authorList>
            <person name="Sheng M."/>
        </authorList>
    </citation>
    <scope>NUCLEOTIDE SEQUENCE [LARGE SCALE GENOMIC DNA]</scope>
    <source>
        <strain evidence="4 5">HX-2-15</strain>
    </source>
</reference>
<feature type="transmembrane region" description="Helical" evidence="1">
    <location>
        <begin position="80"/>
        <end position="102"/>
    </location>
</feature>
<keyword evidence="1" id="KW-0472">Membrane</keyword>
<proteinExistence type="predicted"/>
<evidence type="ECO:0000313" key="5">
    <source>
        <dbReference type="Proteomes" id="UP000306918"/>
    </source>
</evidence>
<dbReference type="PANTHER" id="PTHR30273:SF2">
    <property type="entry name" value="PROTEIN FECR"/>
    <property type="match status" value="1"/>
</dbReference>
<evidence type="ECO:0000313" key="4">
    <source>
        <dbReference type="EMBL" id="THU31125.1"/>
    </source>
</evidence>
<organism evidence="4 5">
    <name type="scientific">Niastella caeni</name>
    <dbReference type="NCBI Taxonomy" id="2569763"/>
    <lineage>
        <taxon>Bacteria</taxon>
        <taxon>Pseudomonadati</taxon>
        <taxon>Bacteroidota</taxon>
        <taxon>Chitinophagia</taxon>
        <taxon>Chitinophagales</taxon>
        <taxon>Chitinophagaceae</taxon>
        <taxon>Niastella</taxon>
    </lineage>
</organism>
<evidence type="ECO:0000259" key="2">
    <source>
        <dbReference type="Pfam" id="PF04773"/>
    </source>
</evidence>
<dbReference type="Proteomes" id="UP000306918">
    <property type="component" value="Unassembled WGS sequence"/>
</dbReference>
<dbReference type="AlphaFoldDB" id="A0A4S8H961"/>
<dbReference type="OrthoDB" id="643763at2"/>
<dbReference type="Pfam" id="PF04773">
    <property type="entry name" value="FecR"/>
    <property type="match status" value="1"/>
</dbReference>
<keyword evidence="1" id="KW-1133">Transmembrane helix</keyword>
<dbReference type="InterPro" id="IPR032508">
    <property type="entry name" value="FecR_C"/>
</dbReference>
<dbReference type="Gene3D" id="2.60.120.1440">
    <property type="match status" value="1"/>
</dbReference>
<gene>
    <name evidence="4" type="ORF">FAM09_29005</name>
</gene>
<dbReference type="GO" id="GO:0016989">
    <property type="term" value="F:sigma factor antagonist activity"/>
    <property type="evidence" value="ECO:0007669"/>
    <property type="project" value="TreeGrafter"/>
</dbReference>
<dbReference type="RefSeq" id="WP_136580671.1">
    <property type="nucleotide sequence ID" value="NZ_STFF01000014.1"/>
</dbReference>
<evidence type="ECO:0000256" key="1">
    <source>
        <dbReference type="SAM" id="Phobius"/>
    </source>
</evidence>
<keyword evidence="1" id="KW-0812">Transmembrane</keyword>
<sequence length="321" mass="35802">MSEDIYNLLAKHFSGHVTEAEAAAIQQWRNASEDNQNDYRLLQKLWLETGEPEEIEFDTEGALQSVALQLQPPARGLTRVFTLGRIAAIAACLVIVLLIWWMTGPENSMQTIVADVAVKTIQLEDGSQVSLRKGATLQYPAHFSKNKREVILTGEAFFDVMHNTTQPFIITADVTSVTVVGTSFSVISGSDSVQLIVKTGLVRFNALRDTSNKVYVGAGERAVFIQDRLQKQVNTDENFNAWHSKQLVFKNTPLQQVAAALSNYYNVHIELAKQDSAQIANTTVTVTFNNQPLTTVLRDLSLITSYQIKKTDNQHYKISVR</sequence>
<accession>A0A4S8H961</accession>
<dbReference type="PIRSF" id="PIRSF018266">
    <property type="entry name" value="FecR"/>
    <property type="match status" value="1"/>
</dbReference>
<dbReference type="InterPro" id="IPR012373">
    <property type="entry name" value="Ferrdict_sens_TM"/>
</dbReference>
<dbReference type="Gene3D" id="3.55.50.30">
    <property type="match status" value="1"/>
</dbReference>
<dbReference type="PANTHER" id="PTHR30273">
    <property type="entry name" value="PERIPLASMIC SIGNAL SENSOR AND SIGMA FACTOR ACTIVATOR FECR-RELATED"/>
    <property type="match status" value="1"/>
</dbReference>
<protein>
    <submittedName>
        <fullName evidence="4">DUF4974 domain-containing protein</fullName>
    </submittedName>
</protein>
<feature type="domain" description="FecR protein" evidence="2">
    <location>
        <begin position="119"/>
        <end position="203"/>
    </location>
</feature>
<dbReference type="Pfam" id="PF16344">
    <property type="entry name" value="FecR_C"/>
    <property type="match status" value="1"/>
</dbReference>
<feature type="domain" description="Protein FecR C-terminal" evidence="3">
    <location>
        <begin position="247"/>
        <end position="314"/>
    </location>
</feature>
<evidence type="ECO:0000259" key="3">
    <source>
        <dbReference type="Pfam" id="PF16344"/>
    </source>
</evidence>
<dbReference type="EMBL" id="STFF01000014">
    <property type="protein sequence ID" value="THU31125.1"/>
    <property type="molecule type" value="Genomic_DNA"/>
</dbReference>
<keyword evidence="5" id="KW-1185">Reference proteome</keyword>